<organism evidence="2 3">
    <name type="scientific">Allacma fusca</name>
    <dbReference type="NCBI Taxonomy" id="39272"/>
    <lineage>
        <taxon>Eukaryota</taxon>
        <taxon>Metazoa</taxon>
        <taxon>Ecdysozoa</taxon>
        <taxon>Arthropoda</taxon>
        <taxon>Hexapoda</taxon>
        <taxon>Collembola</taxon>
        <taxon>Symphypleona</taxon>
        <taxon>Sminthuridae</taxon>
        <taxon>Allacma</taxon>
    </lineage>
</organism>
<keyword evidence="3" id="KW-1185">Reference proteome</keyword>
<evidence type="ECO:0000313" key="2">
    <source>
        <dbReference type="EMBL" id="CAG7823481.1"/>
    </source>
</evidence>
<dbReference type="EMBL" id="CAJVCH010529644">
    <property type="protein sequence ID" value="CAG7823481.1"/>
    <property type="molecule type" value="Genomic_DNA"/>
</dbReference>
<dbReference type="AlphaFoldDB" id="A0A8J2PQB5"/>
<feature type="region of interest" description="Disordered" evidence="1">
    <location>
        <begin position="189"/>
        <end position="257"/>
    </location>
</feature>
<reference evidence="2" key="1">
    <citation type="submission" date="2021-06" db="EMBL/GenBank/DDBJ databases">
        <authorList>
            <person name="Hodson N. C."/>
            <person name="Mongue J. A."/>
            <person name="Jaron S. K."/>
        </authorList>
    </citation>
    <scope>NUCLEOTIDE SEQUENCE</scope>
</reference>
<gene>
    <name evidence="2" type="ORF">AFUS01_LOCUS33696</name>
</gene>
<protein>
    <submittedName>
        <fullName evidence="2">Uncharacterized protein</fullName>
    </submittedName>
</protein>
<name>A0A8J2PQB5_9HEXA</name>
<evidence type="ECO:0000313" key="3">
    <source>
        <dbReference type="Proteomes" id="UP000708208"/>
    </source>
</evidence>
<comment type="caution">
    <text evidence="2">The sequence shown here is derived from an EMBL/GenBank/DDBJ whole genome shotgun (WGS) entry which is preliminary data.</text>
</comment>
<accession>A0A8J2PQB5</accession>
<proteinExistence type="predicted"/>
<dbReference type="Proteomes" id="UP000708208">
    <property type="component" value="Unassembled WGS sequence"/>
</dbReference>
<evidence type="ECO:0000256" key="1">
    <source>
        <dbReference type="SAM" id="MobiDB-lite"/>
    </source>
</evidence>
<feature type="compositionally biased region" description="Acidic residues" evidence="1">
    <location>
        <begin position="197"/>
        <end position="208"/>
    </location>
</feature>
<feature type="region of interest" description="Disordered" evidence="1">
    <location>
        <begin position="30"/>
        <end position="54"/>
    </location>
</feature>
<sequence>MPRTLLYYPVAPIPLSPNFIGLYSKRKRTTSTTSTTSTSTTTTTPATTTTTTSPISTTSLILNSASTSKPTAVDYSYNGQEAFLGDDGSSEDKYILGLSTSTSSVENVGSPSSENSILDAGLHVALTSSTQLTVETATRQPVKNSLTKKQRPFFKYSRKALEGNIIHTRIKRDTEEASSDVFIEDDIVINPPVSDNAEAETPEAESLEETNRALKSVDGNGSEEGVESPQPFRVKQTNEDNSQSSGGSKQKSKHPYRIGEWKPVMDVNSPLGIYHPVQLMYDKMYELLKTERKLLEHNLWKEKIKARRELVLGREIVE</sequence>